<feature type="transmembrane region" description="Helical" evidence="8">
    <location>
        <begin position="175"/>
        <end position="207"/>
    </location>
</feature>
<dbReference type="PANTHER" id="PTHR33908:SF11">
    <property type="entry name" value="MEMBRANE PROTEIN"/>
    <property type="match status" value="1"/>
</dbReference>
<protein>
    <recommendedName>
        <fullName evidence="9">Glycosyltransferase RgtA/B/C/D-like domain-containing protein</fullName>
    </recommendedName>
</protein>
<reference evidence="11" key="1">
    <citation type="journal article" date="2015" name="MBio">
        <title>Genome-Resolved Metagenomic Analysis Reveals Roles for Candidate Phyla and Other Microbial Community Members in Biogeochemical Transformations in Oil Reservoirs.</title>
        <authorList>
            <person name="Hu P."/>
            <person name="Tom L."/>
            <person name="Singh A."/>
            <person name="Thomas B.C."/>
            <person name="Baker B.J."/>
            <person name="Piceno Y.M."/>
            <person name="Andersen G.L."/>
            <person name="Banfield J.F."/>
        </authorList>
    </citation>
    <scope>NUCLEOTIDE SEQUENCE [LARGE SCALE GENOMIC DNA]</scope>
</reference>
<accession>A0A117M0K6</accession>
<evidence type="ECO:0000256" key="8">
    <source>
        <dbReference type="SAM" id="Phobius"/>
    </source>
</evidence>
<dbReference type="InterPro" id="IPR038731">
    <property type="entry name" value="RgtA/B/C-like"/>
</dbReference>
<dbReference type="GO" id="GO:0016763">
    <property type="term" value="F:pentosyltransferase activity"/>
    <property type="evidence" value="ECO:0007669"/>
    <property type="project" value="TreeGrafter"/>
</dbReference>
<keyword evidence="5 8" id="KW-0812">Transmembrane</keyword>
<feature type="transmembrane region" description="Helical" evidence="8">
    <location>
        <begin position="358"/>
        <end position="376"/>
    </location>
</feature>
<sequence length="448" mass="52795">MKILNIKNRREVFSLIAILLIFFYFGVYLILIVEKGVSPDEDYHINTSKLYSQTLLIPENSEETYELGDVTRTPYLSFWINGRILNLNFTQVTDIVILRFFNLILSTGSLIVVYLISKEIINKKYFNLLPVSLLSNTLMFAFLSSSVNYDNLAHLFIFLTFYFLIKFFKYKKSSALLYLVIFQALAMLTKVTMSAVVFIEVLILLVYLFRNRDIKLIFKEVIDKYKVLVFISGVLVILVLFLYGGNILKYGQIRVDCDKILTTEQCMENYSFSNVAELESFEINSFSDLRRAGIGKLTPTEYLSSWFFLMVRQTYGIYAHKDSLMKPYLANLYVVLFSILSIILIKKFKREDFVEKKLLIIIGFYTFILIVFQNYRTYLLRDSFEYDIHGRYIFPVLPLIYILFVKYLTKVESKWLKYSLIFLLYTVFLLGCIPYFFIVVNNNWLLKF</sequence>
<feature type="transmembrane region" description="Helical" evidence="8">
    <location>
        <begin position="12"/>
        <end position="33"/>
    </location>
</feature>
<feature type="transmembrane region" description="Helical" evidence="8">
    <location>
        <begin position="388"/>
        <end position="408"/>
    </location>
</feature>
<feature type="transmembrane region" description="Helical" evidence="8">
    <location>
        <begin position="95"/>
        <end position="116"/>
    </location>
</feature>
<dbReference type="GO" id="GO:0005886">
    <property type="term" value="C:plasma membrane"/>
    <property type="evidence" value="ECO:0007669"/>
    <property type="project" value="UniProtKB-SubCell"/>
</dbReference>
<keyword evidence="3" id="KW-0328">Glycosyltransferase</keyword>
<evidence type="ECO:0000256" key="5">
    <source>
        <dbReference type="ARBA" id="ARBA00022692"/>
    </source>
</evidence>
<evidence type="ECO:0000313" key="10">
    <source>
        <dbReference type="EMBL" id="KUK77589.1"/>
    </source>
</evidence>
<dbReference type="PANTHER" id="PTHR33908">
    <property type="entry name" value="MANNOSYLTRANSFERASE YKCB-RELATED"/>
    <property type="match status" value="1"/>
</dbReference>
<name>A0A117M0K6_9BACT</name>
<keyword evidence="6 8" id="KW-1133">Transmembrane helix</keyword>
<organism evidence="10 11">
    <name type="scientific">candidate division WS6 bacterium 34_10</name>
    <dbReference type="NCBI Taxonomy" id="1641389"/>
    <lineage>
        <taxon>Bacteria</taxon>
        <taxon>Candidatus Dojkabacteria</taxon>
    </lineage>
</organism>
<comment type="caution">
    <text evidence="10">The sequence shown here is derived from an EMBL/GenBank/DDBJ whole genome shotgun (WGS) entry which is preliminary data.</text>
</comment>
<dbReference type="Pfam" id="PF13231">
    <property type="entry name" value="PMT_2"/>
    <property type="match status" value="1"/>
</dbReference>
<evidence type="ECO:0000256" key="4">
    <source>
        <dbReference type="ARBA" id="ARBA00022679"/>
    </source>
</evidence>
<evidence type="ECO:0000256" key="7">
    <source>
        <dbReference type="ARBA" id="ARBA00023136"/>
    </source>
</evidence>
<dbReference type="AlphaFoldDB" id="A0A117M0K6"/>
<feature type="transmembrane region" description="Helical" evidence="8">
    <location>
        <begin position="227"/>
        <end position="244"/>
    </location>
</feature>
<dbReference type="Proteomes" id="UP000053904">
    <property type="component" value="Unassembled WGS sequence"/>
</dbReference>
<keyword evidence="4" id="KW-0808">Transferase</keyword>
<feature type="domain" description="Glycosyltransferase RgtA/B/C/D-like" evidence="9">
    <location>
        <begin position="94"/>
        <end position="234"/>
    </location>
</feature>
<keyword evidence="2" id="KW-1003">Cell membrane</keyword>
<dbReference type="InterPro" id="IPR050297">
    <property type="entry name" value="LipidA_mod_glycosyltrf_83"/>
</dbReference>
<keyword evidence="7 8" id="KW-0472">Membrane</keyword>
<evidence type="ECO:0000259" key="9">
    <source>
        <dbReference type="Pfam" id="PF13231"/>
    </source>
</evidence>
<comment type="subcellular location">
    <subcellularLocation>
        <location evidence="1">Cell membrane</location>
        <topology evidence="1">Multi-pass membrane protein</topology>
    </subcellularLocation>
</comment>
<proteinExistence type="predicted"/>
<evidence type="ECO:0000256" key="2">
    <source>
        <dbReference type="ARBA" id="ARBA00022475"/>
    </source>
</evidence>
<evidence type="ECO:0000313" key="11">
    <source>
        <dbReference type="Proteomes" id="UP000053904"/>
    </source>
</evidence>
<dbReference type="GO" id="GO:0009103">
    <property type="term" value="P:lipopolysaccharide biosynthetic process"/>
    <property type="evidence" value="ECO:0007669"/>
    <property type="project" value="UniProtKB-ARBA"/>
</dbReference>
<feature type="transmembrane region" description="Helical" evidence="8">
    <location>
        <begin position="330"/>
        <end position="346"/>
    </location>
</feature>
<evidence type="ECO:0000256" key="6">
    <source>
        <dbReference type="ARBA" id="ARBA00022989"/>
    </source>
</evidence>
<gene>
    <name evidence="10" type="ORF">XD93_0222</name>
</gene>
<evidence type="ECO:0000256" key="3">
    <source>
        <dbReference type="ARBA" id="ARBA00022676"/>
    </source>
</evidence>
<evidence type="ECO:0000256" key="1">
    <source>
        <dbReference type="ARBA" id="ARBA00004651"/>
    </source>
</evidence>
<feature type="transmembrane region" description="Helical" evidence="8">
    <location>
        <begin position="420"/>
        <end position="440"/>
    </location>
</feature>
<feature type="transmembrane region" description="Helical" evidence="8">
    <location>
        <begin position="152"/>
        <end position="168"/>
    </location>
</feature>
<dbReference type="EMBL" id="LGGO01000020">
    <property type="protein sequence ID" value="KUK77589.1"/>
    <property type="molecule type" value="Genomic_DNA"/>
</dbReference>